<protein>
    <submittedName>
        <fullName evidence="2">Uncharacterized protein</fullName>
    </submittedName>
</protein>
<proteinExistence type="predicted"/>
<comment type="caution">
    <text evidence="2">The sequence shown here is derived from an EMBL/GenBank/DDBJ whole genome shotgun (WGS) entry which is preliminary data.</text>
</comment>
<evidence type="ECO:0000313" key="2">
    <source>
        <dbReference type="EMBL" id="TNN64869.1"/>
    </source>
</evidence>
<gene>
    <name evidence="2" type="ORF">EYF80_024867</name>
</gene>
<reference evidence="2 3" key="1">
    <citation type="submission" date="2019-03" db="EMBL/GenBank/DDBJ databases">
        <title>First draft genome of Liparis tanakae, snailfish: a comprehensive survey of snailfish specific genes.</title>
        <authorList>
            <person name="Kim W."/>
            <person name="Song I."/>
            <person name="Jeong J.-H."/>
            <person name="Kim D."/>
            <person name="Kim S."/>
            <person name="Ryu S."/>
            <person name="Song J.Y."/>
            <person name="Lee S.K."/>
        </authorList>
    </citation>
    <scope>NUCLEOTIDE SEQUENCE [LARGE SCALE GENOMIC DNA]</scope>
    <source>
        <tissue evidence="2">Muscle</tissue>
    </source>
</reference>
<keyword evidence="3" id="KW-1185">Reference proteome</keyword>
<feature type="region of interest" description="Disordered" evidence="1">
    <location>
        <begin position="1"/>
        <end position="29"/>
    </location>
</feature>
<organism evidence="2 3">
    <name type="scientific">Liparis tanakae</name>
    <name type="common">Tanaka's snailfish</name>
    <dbReference type="NCBI Taxonomy" id="230148"/>
    <lineage>
        <taxon>Eukaryota</taxon>
        <taxon>Metazoa</taxon>
        <taxon>Chordata</taxon>
        <taxon>Craniata</taxon>
        <taxon>Vertebrata</taxon>
        <taxon>Euteleostomi</taxon>
        <taxon>Actinopterygii</taxon>
        <taxon>Neopterygii</taxon>
        <taxon>Teleostei</taxon>
        <taxon>Neoteleostei</taxon>
        <taxon>Acanthomorphata</taxon>
        <taxon>Eupercaria</taxon>
        <taxon>Perciformes</taxon>
        <taxon>Cottioidei</taxon>
        <taxon>Cottales</taxon>
        <taxon>Liparidae</taxon>
        <taxon>Liparis</taxon>
    </lineage>
</organism>
<name>A0A4Z2HG79_9TELE</name>
<feature type="region of interest" description="Disordered" evidence="1">
    <location>
        <begin position="82"/>
        <end position="108"/>
    </location>
</feature>
<evidence type="ECO:0000256" key="1">
    <source>
        <dbReference type="SAM" id="MobiDB-lite"/>
    </source>
</evidence>
<dbReference type="EMBL" id="SRLO01000244">
    <property type="protein sequence ID" value="TNN64869.1"/>
    <property type="molecule type" value="Genomic_DNA"/>
</dbReference>
<evidence type="ECO:0000313" key="3">
    <source>
        <dbReference type="Proteomes" id="UP000314294"/>
    </source>
</evidence>
<dbReference type="Proteomes" id="UP000314294">
    <property type="component" value="Unassembled WGS sequence"/>
</dbReference>
<accession>A0A4Z2HG79</accession>
<dbReference type="AlphaFoldDB" id="A0A4Z2HG79"/>
<sequence>MREDKCPRGEGLSQWGEGEGRGGVGGGAQQRAKCGAAAVTPSSLLNVPRRTRAVPAGTLPLRASPLARGPTVNLIRAALTAEGGPPQQTARQAEEPEAVEVTSRAHSE</sequence>